<proteinExistence type="predicted"/>
<keyword evidence="2" id="KW-1185">Reference proteome</keyword>
<comment type="caution">
    <text evidence="1">The sequence shown here is derived from an EMBL/GenBank/DDBJ whole genome shotgun (WGS) entry which is preliminary data.</text>
</comment>
<evidence type="ECO:0000313" key="1">
    <source>
        <dbReference type="EMBL" id="KAF2476050.1"/>
    </source>
</evidence>
<dbReference type="Proteomes" id="UP000799755">
    <property type="component" value="Unassembled WGS sequence"/>
</dbReference>
<evidence type="ECO:0000313" key="2">
    <source>
        <dbReference type="Proteomes" id="UP000799755"/>
    </source>
</evidence>
<reference evidence="1" key="1">
    <citation type="journal article" date="2020" name="Stud. Mycol.">
        <title>101 Dothideomycetes genomes: a test case for predicting lifestyles and emergence of pathogens.</title>
        <authorList>
            <person name="Haridas S."/>
            <person name="Albert R."/>
            <person name="Binder M."/>
            <person name="Bloem J."/>
            <person name="Labutti K."/>
            <person name="Salamov A."/>
            <person name="Andreopoulos B."/>
            <person name="Baker S."/>
            <person name="Barry K."/>
            <person name="Bills G."/>
            <person name="Bluhm B."/>
            <person name="Cannon C."/>
            <person name="Castanera R."/>
            <person name="Culley D."/>
            <person name="Daum C."/>
            <person name="Ezra D."/>
            <person name="Gonzalez J."/>
            <person name="Henrissat B."/>
            <person name="Kuo A."/>
            <person name="Liang C."/>
            <person name="Lipzen A."/>
            <person name="Lutzoni F."/>
            <person name="Magnuson J."/>
            <person name="Mondo S."/>
            <person name="Nolan M."/>
            <person name="Ohm R."/>
            <person name="Pangilinan J."/>
            <person name="Park H.-J."/>
            <person name="Ramirez L."/>
            <person name="Alfaro M."/>
            <person name="Sun H."/>
            <person name="Tritt A."/>
            <person name="Yoshinaga Y."/>
            <person name="Zwiers L.-H."/>
            <person name="Turgeon B."/>
            <person name="Goodwin S."/>
            <person name="Spatafora J."/>
            <person name="Crous P."/>
            <person name="Grigoriev I."/>
        </authorList>
    </citation>
    <scope>NUCLEOTIDE SEQUENCE</scope>
    <source>
        <strain evidence="1">ATCC 200398</strain>
    </source>
</reference>
<dbReference type="EMBL" id="MU003495">
    <property type="protein sequence ID" value="KAF2476050.1"/>
    <property type="molecule type" value="Genomic_DNA"/>
</dbReference>
<accession>A0ACB6RBF9</accession>
<gene>
    <name evidence="1" type="ORF">BDR25DRAFT_310456</name>
</gene>
<name>A0ACB6RBF9_9PLEO</name>
<protein>
    <submittedName>
        <fullName evidence="1">Uncharacterized protein</fullName>
    </submittedName>
</protein>
<organism evidence="1 2">
    <name type="scientific">Lindgomyces ingoldianus</name>
    <dbReference type="NCBI Taxonomy" id="673940"/>
    <lineage>
        <taxon>Eukaryota</taxon>
        <taxon>Fungi</taxon>
        <taxon>Dikarya</taxon>
        <taxon>Ascomycota</taxon>
        <taxon>Pezizomycotina</taxon>
        <taxon>Dothideomycetes</taxon>
        <taxon>Pleosporomycetidae</taxon>
        <taxon>Pleosporales</taxon>
        <taxon>Lindgomycetaceae</taxon>
        <taxon>Lindgomyces</taxon>
    </lineage>
</organism>
<sequence length="112" mass="12426">MSLEKAEQVEEAEQVSCAVQWVDGADAGRLQQGLQSSPQGEYSPQTLEENTHHRPLNRKFNFFVFLTCTITYLFNNLNHSNLGNTQTDGSTADLGVSATVSLPTFPCGQFQW</sequence>